<dbReference type="eggNOG" id="ENOG502QU02">
    <property type="taxonomic scope" value="Eukaryota"/>
</dbReference>
<dbReference type="InParanoid" id="H2AM90"/>
<dbReference type="CDD" id="cd24145">
    <property type="entry name" value="Mgr3-like"/>
    <property type="match status" value="1"/>
</dbReference>
<organism evidence="1 2">
    <name type="scientific">Kazachstania africana (strain ATCC 22294 / BCRC 22015 / CBS 2517 / CECT 1963 / NBRC 1671 / NRRL Y-8276)</name>
    <name type="common">Yeast</name>
    <name type="synonym">Kluyveromyces africanus</name>
    <dbReference type="NCBI Taxonomy" id="1071382"/>
    <lineage>
        <taxon>Eukaryota</taxon>
        <taxon>Fungi</taxon>
        <taxon>Dikarya</taxon>
        <taxon>Ascomycota</taxon>
        <taxon>Saccharomycotina</taxon>
        <taxon>Saccharomycetes</taxon>
        <taxon>Saccharomycetales</taxon>
        <taxon>Saccharomycetaceae</taxon>
        <taxon>Kazachstania</taxon>
    </lineage>
</organism>
<dbReference type="HOGENOM" id="CLU_039436_0_0_1"/>
<keyword evidence="2" id="KW-1185">Reference proteome</keyword>
<gene>
    <name evidence="1" type="primary">KAFR0A00520</name>
    <name evidence="1" type="ORF">KAFR_0A00520</name>
</gene>
<dbReference type="FunCoup" id="H2AM90">
    <property type="interactions" value="46"/>
</dbReference>
<dbReference type="KEGG" id="kaf:KAFR_0A00520"/>
<dbReference type="InterPro" id="IPR040201">
    <property type="entry name" value="Mrg3-like"/>
</dbReference>
<dbReference type="GO" id="GO:0051787">
    <property type="term" value="F:misfolded protein binding"/>
    <property type="evidence" value="ECO:0007669"/>
    <property type="project" value="EnsemblFungi"/>
</dbReference>
<dbReference type="GO" id="GO:0141164">
    <property type="term" value="P:mitochondrial protein quality control"/>
    <property type="evidence" value="ECO:0007669"/>
    <property type="project" value="EnsemblFungi"/>
</dbReference>
<name>H2AM90_KAZAF</name>
<dbReference type="EMBL" id="HE650821">
    <property type="protein sequence ID" value="CCF55490.1"/>
    <property type="molecule type" value="Genomic_DNA"/>
</dbReference>
<sequence length="464" mass="53726">MNRFLQFSSSLIRRPVFARKTYSKWLWGLTGVSVATGGSFLYCYVNHAAYDKIWFKGSYPSEIRELLKTAIWNESNKANFNYGEALKVYIKILNRLDEKQYNKLIDHYTRIELKIADLLEKLDLVEDARNIYTELLYRYFNALNTPGNVPEPYRSEMIRKDLRLLIKSLELNRDLDLGKRNLLAHLLLVQEEILCKSPELKEFFDKRKERTSKRLMKASNDNEIGVDDEDFKTFVNSDNILMEQDGSMILDLQKKSSAWEPFKEEFFTARDLYTAYCLSSKDISSALSCKMTTVEWMVMADMPPGQILLAQANLGSLLYLEAEKFESDLSQIKSRCELDPALKQDDKIIKALRFLNSNKVKCLKMANQCYDSVIDFSKKNKRLRFHMDDQLDTAVSQAVALSIYGKGILDLHGGSLLKAERYLMDSIKLAKEINFAELLKEAEDELDKTRALKLKEVDDIDKLN</sequence>
<dbReference type="STRING" id="1071382.H2AM90"/>
<proteinExistence type="predicted"/>
<evidence type="ECO:0000313" key="1">
    <source>
        <dbReference type="EMBL" id="CCF55490.1"/>
    </source>
</evidence>
<evidence type="ECO:0000313" key="2">
    <source>
        <dbReference type="Proteomes" id="UP000005220"/>
    </source>
</evidence>
<dbReference type="GO" id="GO:0031942">
    <property type="term" value="C:i-AAA complex"/>
    <property type="evidence" value="ECO:0007669"/>
    <property type="project" value="EnsemblFungi"/>
</dbReference>
<dbReference type="OrthoDB" id="10050400at2759"/>
<accession>H2AM90</accession>
<dbReference type="GeneID" id="13887042"/>
<dbReference type="AlphaFoldDB" id="H2AM90"/>
<dbReference type="Proteomes" id="UP000005220">
    <property type="component" value="Chromosome 1"/>
</dbReference>
<dbReference type="PANTHER" id="PTHR28142:SF1">
    <property type="entry name" value="MITOCHONDRIAL INNER MEMBRANE I-AAA PROTEASE SUPERCOMPLEX SUBUNIT MGR3-RELATED"/>
    <property type="match status" value="1"/>
</dbReference>
<reference evidence="1 2" key="1">
    <citation type="journal article" date="2011" name="Proc. Natl. Acad. Sci. U.S.A.">
        <title>Evolutionary erosion of yeast sex chromosomes by mating-type switching accidents.</title>
        <authorList>
            <person name="Gordon J.L."/>
            <person name="Armisen D."/>
            <person name="Proux-Wera E."/>
            <person name="Oheigeartaigh S.S."/>
            <person name="Byrne K.P."/>
            <person name="Wolfe K.H."/>
        </authorList>
    </citation>
    <scope>NUCLEOTIDE SEQUENCE [LARGE SCALE GENOMIC DNA]</scope>
    <source>
        <strain evidence="2">ATCC 22294 / BCRC 22015 / CBS 2517 / CECT 1963 / NBRC 1671 / NRRL Y-8276</strain>
    </source>
</reference>
<dbReference type="PANTHER" id="PTHR28142">
    <property type="entry name" value="MITOCHONDRIAL INNER MEMBRANE I-AAA PROTEASE SUPERCOMPLEX SUBUNIT MGR3-RELATED"/>
    <property type="match status" value="1"/>
</dbReference>
<protein>
    <recommendedName>
        <fullName evidence="3">Mitochondrial inner membrane i-AAA protease supercomplex subunit MGR3</fullName>
    </recommendedName>
</protein>
<dbReference type="RefSeq" id="XP_003954625.1">
    <property type="nucleotide sequence ID" value="XM_003954576.1"/>
</dbReference>
<evidence type="ECO:0008006" key="3">
    <source>
        <dbReference type="Google" id="ProtNLM"/>
    </source>
</evidence>